<organism evidence="1 2">
    <name type="scientific">Ciona intestinalis</name>
    <name type="common">Transparent sea squirt</name>
    <name type="synonym">Ascidia intestinalis</name>
    <dbReference type="NCBI Taxonomy" id="7719"/>
    <lineage>
        <taxon>Eukaryota</taxon>
        <taxon>Metazoa</taxon>
        <taxon>Chordata</taxon>
        <taxon>Tunicata</taxon>
        <taxon>Ascidiacea</taxon>
        <taxon>Phlebobranchia</taxon>
        <taxon>Cionidae</taxon>
        <taxon>Ciona</taxon>
    </lineage>
</organism>
<reference evidence="1" key="3">
    <citation type="submission" date="2025-08" db="UniProtKB">
        <authorList>
            <consortium name="Ensembl"/>
        </authorList>
    </citation>
    <scope>IDENTIFICATION</scope>
</reference>
<reference evidence="1" key="2">
    <citation type="journal article" date="2008" name="Genome Biol.">
        <title>Improved genome assembly and evidence-based global gene model set for the chordate Ciona intestinalis: new insight into intron and operon populations.</title>
        <authorList>
            <person name="Satou Y."/>
            <person name="Mineta K."/>
            <person name="Ogasawara M."/>
            <person name="Sasakura Y."/>
            <person name="Shoguchi E."/>
            <person name="Ueno K."/>
            <person name="Yamada L."/>
            <person name="Matsumoto J."/>
            <person name="Wasserscheid J."/>
            <person name="Dewar K."/>
            <person name="Wiley G.B."/>
            <person name="Macmil S.L."/>
            <person name="Roe B.A."/>
            <person name="Zeller R.W."/>
            <person name="Hastings K.E."/>
            <person name="Lemaire P."/>
            <person name="Lindquist E."/>
            <person name="Endo T."/>
            <person name="Hotta K."/>
            <person name="Inaba K."/>
        </authorList>
    </citation>
    <scope>NUCLEOTIDE SEQUENCE [LARGE SCALE GENOMIC DNA]</scope>
    <source>
        <strain evidence="1">wild type</strain>
    </source>
</reference>
<sequence>MYFFHNNVQYHVASKFTMLKSLQAGPMSSKWCFHIFTSPHCVCVFK</sequence>
<reference evidence="1" key="4">
    <citation type="submission" date="2025-09" db="UniProtKB">
        <authorList>
            <consortium name="Ensembl"/>
        </authorList>
    </citation>
    <scope>IDENTIFICATION</scope>
</reference>
<keyword evidence="2" id="KW-1185">Reference proteome</keyword>
<dbReference type="Ensembl" id="ENSCINT00000037283.1">
    <property type="protein sequence ID" value="ENSCINP00000030187.1"/>
    <property type="gene ID" value="ENSCING00000018751.1"/>
</dbReference>
<dbReference type="EMBL" id="EAAA01002283">
    <property type="status" value="NOT_ANNOTATED_CDS"/>
    <property type="molecule type" value="Genomic_DNA"/>
</dbReference>
<name>H2XKK5_CIOIN</name>
<dbReference type="InParanoid" id="H2XKK5"/>
<evidence type="ECO:0000313" key="1">
    <source>
        <dbReference type="Ensembl" id="ENSCINP00000030187.1"/>
    </source>
</evidence>
<accession>H2XKK5</accession>
<reference evidence="2" key="1">
    <citation type="journal article" date="2002" name="Science">
        <title>The draft genome of Ciona intestinalis: insights into chordate and vertebrate origins.</title>
        <authorList>
            <person name="Dehal P."/>
            <person name="Satou Y."/>
            <person name="Campbell R.K."/>
            <person name="Chapman J."/>
            <person name="Degnan B."/>
            <person name="De Tomaso A."/>
            <person name="Davidson B."/>
            <person name="Di Gregorio A."/>
            <person name="Gelpke M."/>
            <person name="Goodstein D.M."/>
            <person name="Harafuji N."/>
            <person name="Hastings K.E."/>
            <person name="Ho I."/>
            <person name="Hotta K."/>
            <person name="Huang W."/>
            <person name="Kawashima T."/>
            <person name="Lemaire P."/>
            <person name="Martinez D."/>
            <person name="Meinertzhagen I.A."/>
            <person name="Necula S."/>
            <person name="Nonaka M."/>
            <person name="Putnam N."/>
            <person name="Rash S."/>
            <person name="Saiga H."/>
            <person name="Satake M."/>
            <person name="Terry A."/>
            <person name="Yamada L."/>
            <person name="Wang H.G."/>
            <person name="Awazu S."/>
            <person name="Azumi K."/>
            <person name="Boore J."/>
            <person name="Branno M."/>
            <person name="Chin-Bow S."/>
            <person name="DeSantis R."/>
            <person name="Doyle S."/>
            <person name="Francino P."/>
            <person name="Keys D.N."/>
            <person name="Haga S."/>
            <person name="Hayashi H."/>
            <person name="Hino K."/>
            <person name="Imai K.S."/>
            <person name="Inaba K."/>
            <person name="Kano S."/>
            <person name="Kobayashi K."/>
            <person name="Kobayashi M."/>
            <person name="Lee B.I."/>
            <person name="Makabe K.W."/>
            <person name="Manohar C."/>
            <person name="Matassi G."/>
            <person name="Medina M."/>
            <person name="Mochizuki Y."/>
            <person name="Mount S."/>
            <person name="Morishita T."/>
            <person name="Miura S."/>
            <person name="Nakayama A."/>
            <person name="Nishizaka S."/>
            <person name="Nomoto H."/>
            <person name="Ohta F."/>
            <person name="Oishi K."/>
            <person name="Rigoutsos I."/>
            <person name="Sano M."/>
            <person name="Sasaki A."/>
            <person name="Sasakura Y."/>
            <person name="Shoguchi E."/>
            <person name="Shin-i T."/>
            <person name="Spagnuolo A."/>
            <person name="Stainier D."/>
            <person name="Suzuki M.M."/>
            <person name="Tassy O."/>
            <person name="Takatori N."/>
            <person name="Tokuoka M."/>
            <person name="Yagi K."/>
            <person name="Yoshizaki F."/>
            <person name="Wada S."/>
            <person name="Zhang C."/>
            <person name="Hyatt P.D."/>
            <person name="Larimer F."/>
            <person name="Detter C."/>
            <person name="Doggett N."/>
            <person name="Glavina T."/>
            <person name="Hawkins T."/>
            <person name="Richardson P."/>
            <person name="Lucas S."/>
            <person name="Kohara Y."/>
            <person name="Levine M."/>
            <person name="Satoh N."/>
            <person name="Rokhsar D.S."/>
        </authorList>
    </citation>
    <scope>NUCLEOTIDE SEQUENCE [LARGE SCALE GENOMIC DNA]</scope>
</reference>
<dbReference type="HOGENOM" id="CLU_3191010_0_0_1"/>
<evidence type="ECO:0000313" key="2">
    <source>
        <dbReference type="Proteomes" id="UP000008144"/>
    </source>
</evidence>
<protein>
    <submittedName>
        <fullName evidence="1">Uncharacterized protein</fullName>
    </submittedName>
</protein>
<proteinExistence type="predicted"/>
<dbReference type="AlphaFoldDB" id="H2XKK5"/>
<dbReference type="Proteomes" id="UP000008144">
    <property type="component" value="Chromosome 6"/>
</dbReference>